<dbReference type="Gene3D" id="1.20.5.1700">
    <property type="match status" value="1"/>
</dbReference>
<dbReference type="Gene3D" id="1.25.40.90">
    <property type="match status" value="1"/>
</dbReference>
<protein>
    <submittedName>
        <fullName evidence="10">Huntingtin interacting protein 1 related a</fullName>
    </submittedName>
</protein>
<dbReference type="PANTHER" id="PTHR10407:SF10">
    <property type="entry name" value="HUNTINGTIN-INTERACTING PROTEIN 1-RELATED PROTEIN"/>
    <property type="match status" value="1"/>
</dbReference>
<dbReference type="InterPro" id="IPR030224">
    <property type="entry name" value="Sla2_fam"/>
</dbReference>
<dbReference type="GO" id="GO:0007015">
    <property type="term" value="P:actin filament organization"/>
    <property type="evidence" value="ECO:0007669"/>
    <property type="project" value="TreeGrafter"/>
</dbReference>
<keyword evidence="3" id="KW-0963">Cytoplasm</keyword>
<evidence type="ECO:0000259" key="9">
    <source>
        <dbReference type="PROSITE" id="PS50945"/>
    </source>
</evidence>
<evidence type="ECO:0000256" key="8">
    <source>
        <dbReference type="SAM" id="MobiDB-lite"/>
    </source>
</evidence>
<dbReference type="InterPro" id="IPR011417">
    <property type="entry name" value="ANTH_dom"/>
</dbReference>
<keyword evidence="11" id="KW-1185">Reference proteome</keyword>
<feature type="compositionally biased region" description="Basic and acidic residues" evidence="8">
    <location>
        <begin position="954"/>
        <end position="965"/>
    </location>
</feature>
<dbReference type="SUPFAM" id="SSF48464">
    <property type="entry name" value="ENTH/VHS domain"/>
    <property type="match status" value="1"/>
</dbReference>
<dbReference type="InterPro" id="IPR002558">
    <property type="entry name" value="ILWEQ_dom"/>
</dbReference>
<dbReference type="FunFam" id="1.20.5.1700:FF:000002">
    <property type="entry name" value="Huntingtin interacting protein 1"/>
    <property type="match status" value="1"/>
</dbReference>
<feature type="domain" description="I/LWEQ" evidence="9">
    <location>
        <begin position="680"/>
        <end position="912"/>
    </location>
</feature>
<comment type="similarity">
    <text evidence="2">Belongs to the SLA2 family.</text>
</comment>
<keyword evidence="4" id="KW-0254">Endocytosis</keyword>
<dbReference type="InterPro" id="IPR035964">
    <property type="entry name" value="I/LWEQ_dom_sf"/>
</dbReference>
<dbReference type="GO" id="GO:0035615">
    <property type="term" value="F:clathrin adaptor activity"/>
    <property type="evidence" value="ECO:0007669"/>
    <property type="project" value="TreeGrafter"/>
</dbReference>
<organism evidence="10 11">
    <name type="scientific">Cyprinus carpio</name>
    <name type="common">Common carp</name>
    <dbReference type="NCBI Taxonomy" id="7962"/>
    <lineage>
        <taxon>Eukaryota</taxon>
        <taxon>Metazoa</taxon>
        <taxon>Chordata</taxon>
        <taxon>Craniata</taxon>
        <taxon>Vertebrata</taxon>
        <taxon>Euteleostomi</taxon>
        <taxon>Actinopterygii</taxon>
        <taxon>Neopterygii</taxon>
        <taxon>Teleostei</taxon>
        <taxon>Ostariophysi</taxon>
        <taxon>Cypriniformes</taxon>
        <taxon>Cyprinidae</taxon>
        <taxon>Cyprininae</taxon>
        <taxon>Cyprinus</taxon>
    </lineage>
</organism>
<dbReference type="FunFam" id="1.25.40.90:FF:000012">
    <property type="entry name" value="Huntingtin interacting protein 1-related"/>
    <property type="match status" value="1"/>
</dbReference>
<evidence type="ECO:0000313" key="11">
    <source>
        <dbReference type="Proteomes" id="UP000694427"/>
    </source>
</evidence>
<accession>A0A8C1KV02</accession>
<dbReference type="InterPro" id="IPR008942">
    <property type="entry name" value="ENTH_VHS"/>
</dbReference>
<sequence>MVILAAIIYWLLICASLHCDVYYLIFQTVIFIYITGEHHLLSLINNVSSGLQLQSITKSITNVEAPIKEKYGRNIILGTHKEGGAVTFWSHAVSLPLSSNAILSWKFCHVVHKLLRDGHPNVSHTASIRQMGTLWGNLHDRYGHIVALYAKLLCIKIDFHLKVSLMFPSLTYDFYCIFDQINTALVSRRDGSVCIINMSFFLNAVFRQMECSSTSSTTPVGQCRLAPLVLVIQDCGLLYHFLVKLLFKLHSRIPVDALLGHRERFREQFNSLTQFFERARGMEFFKSIIQIPDLPDEPPNFLRAASLADHVKPMVVQNETFPDYDETDTQLDFETEADTLRKELEVVKPELELIKVEAQRAVVQLKSQVNKLESELEDQRTHKQMALVENERLRMEVENLRAQTAVAASIQATVEDAGRAQTAQIHFTRLKEKHAELVSRHADLMRKNAEMVKQLSSTQQAQEELLTYKQQMAVEVEQLRQDNSSKVTLHSFMFMIPQLNALKLVNTAGDELSSVLVGLQAEKETLLRTVKDQEAEIASLRQACLLRVSISVFSVQLSLDSGLLQQKLQDEQFSLLQCAVVEAEGIVLDAVAKVDDPLHVRCISTPDYLINRAELTLASIDKMQQSQAAYLRNMDDASGLLRSVTQFSHLIADTIVNGAGTAHSAPTDQADRLTDNCRDYTDVRKEELAEMVDKEMAATSTAIEDAVLRMDEILSQARRDSSGVKLEVNQKLAIHMLVTAATDLQRDIVDNGRGAGSVKDFYAKNSRWTEGLISASKAVGWGATQMLESADKVVTDRGKYEELIVCSHEIAASTAQLVAASKVKADRGNKKLQTLQQASRHVNDMAAVVVSSTKSGQMQIENKNSMDFSGLSLIKLKTEEMDSQVKVLELEKQLVNERIRLGELRKKHYEMGGIPMDSPPGNTVNSFDSSLPTVFPDPPNMELPSLDAFTLDPPRFEPLRLDPPRPEPPAPEPAKTSSKRTSIFHKSGSLLKNAVSIYRHCSLWATLTVLPVKILPF</sequence>
<keyword evidence="5 7" id="KW-0175">Coiled coil</keyword>
<dbReference type="Ensembl" id="ENSCCRT00010056806.1">
    <property type="protein sequence ID" value="ENSCCRP00010051794.1"/>
    <property type="gene ID" value="ENSCCRG00010020343.1"/>
</dbReference>
<dbReference type="Pfam" id="PF16515">
    <property type="entry name" value="HIP1_clath_bdg"/>
    <property type="match status" value="1"/>
</dbReference>
<dbReference type="GO" id="GO:0051015">
    <property type="term" value="F:actin filament binding"/>
    <property type="evidence" value="ECO:0007669"/>
    <property type="project" value="TreeGrafter"/>
</dbReference>
<reference evidence="10" key="1">
    <citation type="submission" date="2025-08" db="UniProtKB">
        <authorList>
            <consortium name="Ensembl"/>
        </authorList>
    </citation>
    <scope>IDENTIFICATION</scope>
</reference>
<dbReference type="SMART" id="SM00307">
    <property type="entry name" value="ILWEQ"/>
    <property type="match status" value="1"/>
</dbReference>
<dbReference type="SUPFAM" id="SSF109885">
    <property type="entry name" value="I/LWEQ domain"/>
    <property type="match status" value="1"/>
</dbReference>
<evidence type="ECO:0000256" key="2">
    <source>
        <dbReference type="ARBA" id="ARBA00010135"/>
    </source>
</evidence>
<dbReference type="Pfam" id="PF01608">
    <property type="entry name" value="I_LWEQ"/>
    <property type="match status" value="1"/>
</dbReference>
<dbReference type="GO" id="GO:0032051">
    <property type="term" value="F:clathrin light chain binding"/>
    <property type="evidence" value="ECO:0007669"/>
    <property type="project" value="TreeGrafter"/>
</dbReference>
<evidence type="ECO:0000256" key="4">
    <source>
        <dbReference type="ARBA" id="ARBA00022583"/>
    </source>
</evidence>
<proteinExistence type="inferred from homology"/>
<dbReference type="PANTHER" id="PTHR10407">
    <property type="entry name" value="HUNTINGTIN INTERACTING PROTEIN 1"/>
    <property type="match status" value="1"/>
</dbReference>
<dbReference type="GO" id="GO:0043325">
    <property type="term" value="F:phosphatidylinositol-3,4-bisphosphate binding"/>
    <property type="evidence" value="ECO:0007669"/>
    <property type="project" value="TreeGrafter"/>
</dbReference>
<dbReference type="GO" id="GO:0006897">
    <property type="term" value="P:endocytosis"/>
    <property type="evidence" value="ECO:0007669"/>
    <property type="project" value="UniProtKB-KW"/>
</dbReference>
<dbReference type="InterPro" id="IPR032422">
    <property type="entry name" value="HIP1_clath-bd"/>
</dbReference>
<feature type="coiled-coil region" evidence="7">
    <location>
        <begin position="516"/>
        <end position="543"/>
    </location>
</feature>
<dbReference type="GO" id="GO:0080025">
    <property type="term" value="F:phosphatidylinositol-3,5-bisphosphate binding"/>
    <property type="evidence" value="ECO:0007669"/>
    <property type="project" value="TreeGrafter"/>
</dbReference>
<dbReference type="Gene3D" id="1.20.1410.10">
    <property type="entry name" value="I/LWEQ domain"/>
    <property type="match status" value="1"/>
</dbReference>
<dbReference type="InterPro" id="IPR013809">
    <property type="entry name" value="ENTH"/>
</dbReference>
<dbReference type="Gene3D" id="6.10.250.920">
    <property type="match status" value="1"/>
</dbReference>
<evidence type="ECO:0000256" key="6">
    <source>
        <dbReference type="ARBA" id="ARBA00023203"/>
    </source>
</evidence>
<evidence type="ECO:0000256" key="5">
    <source>
        <dbReference type="ARBA" id="ARBA00023054"/>
    </source>
</evidence>
<name>A0A8C1KV02_CYPCA</name>
<feature type="coiled-coil region" evidence="7">
    <location>
        <begin position="355"/>
        <end position="403"/>
    </location>
</feature>
<evidence type="ECO:0000256" key="1">
    <source>
        <dbReference type="ARBA" id="ARBA00004496"/>
    </source>
</evidence>
<dbReference type="PROSITE" id="PS50945">
    <property type="entry name" value="I_LWEQ"/>
    <property type="match status" value="1"/>
</dbReference>
<dbReference type="SMART" id="SM00273">
    <property type="entry name" value="ENTH"/>
    <property type="match status" value="1"/>
</dbReference>
<evidence type="ECO:0000256" key="3">
    <source>
        <dbReference type="ARBA" id="ARBA00022490"/>
    </source>
</evidence>
<keyword evidence="6" id="KW-0009">Actin-binding</keyword>
<reference evidence="10" key="2">
    <citation type="submission" date="2025-09" db="UniProtKB">
        <authorList>
            <consortium name="Ensembl"/>
        </authorList>
    </citation>
    <scope>IDENTIFICATION</scope>
</reference>
<evidence type="ECO:0000313" key="10">
    <source>
        <dbReference type="Ensembl" id="ENSCCRP00010051794.1"/>
    </source>
</evidence>
<dbReference type="Pfam" id="PF07651">
    <property type="entry name" value="ANTH"/>
    <property type="match status" value="1"/>
</dbReference>
<comment type="subcellular location">
    <subcellularLocation>
        <location evidence="1">Cytoplasm</location>
    </subcellularLocation>
</comment>
<dbReference type="Proteomes" id="UP000694427">
    <property type="component" value="Unplaced"/>
</dbReference>
<dbReference type="GO" id="GO:0030136">
    <property type="term" value="C:clathrin-coated vesicle"/>
    <property type="evidence" value="ECO:0007669"/>
    <property type="project" value="TreeGrafter"/>
</dbReference>
<dbReference type="GO" id="GO:0030864">
    <property type="term" value="C:cortical actin cytoskeleton"/>
    <property type="evidence" value="ECO:0007669"/>
    <property type="project" value="TreeGrafter"/>
</dbReference>
<dbReference type="GO" id="GO:0048268">
    <property type="term" value="P:clathrin coat assembly"/>
    <property type="evidence" value="ECO:0007669"/>
    <property type="project" value="TreeGrafter"/>
</dbReference>
<evidence type="ECO:0000256" key="7">
    <source>
        <dbReference type="SAM" id="Coils"/>
    </source>
</evidence>
<dbReference type="AlphaFoldDB" id="A0A8C1KV02"/>
<feature type="region of interest" description="Disordered" evidence="8">
    <location>
        <begin position="954"/>
        <end position="981"/>
    </location>
</feature>